<feature type="region of interest" description="Disordered" evidence="1">
    <location>
        <begin position="1"/>
        <end position="24"/>
    </location>
</feature>
<evidence type="ECO:0000256" key="1">
    <source>
        <dbReference type="SAM" id="MobiDB-lite"/>
    </source>
</evidence>
<feature type="compositionally biased region" description="Polar residues" evidence="1">
    <location>
        <begin position="81"/>
        <end position="93"/>
    </location>
</feature>
<name>A0ABS8T384_DATST</name>
<keyword evidence="3" id="KW-1185">Reference proteome</keyword>
<gene>
    <name evidence="2" type="ORF">HAX54_002014</name>
</gene>
<organism evidence="2 3">
    <name type="scientific">Datura stramonium</name>
    <name type="common">Jimsonweed</name>
    <name type="synonym">Common thornapple</name>
    <dbReference type="NCBI Taxonomy" id="4076"/>
    <lineage>
        <taxon>Eukaryota</taxon>
        <taxon>Viridiplantae</taxon>
        <taxon>Streptophyta</taxon>
        <taxon>Embryophyta</taxon>
        <taxon>Tracheophyta</taxon>
        <taxon>Spermatophyta</taxon>
        <taxon>Magnoliopsida</taxon>
        <taxon>eudicotyledons</taxon>
        <taxon>Gunneridae</taxon>
        <taxon>Pentapetalae</taxon>
        <taxon>asterids</taxon>
        <taxon>lamiids</taxon>
        <taxon>Solanales</taxon>
        <taxon>Solanaceae</taxon>
        <taxon>Solanoideae</taxon>
        <taxon>Datureae</taxon>
        <taxon>Datura</taxon>
    </lineage>
</organism>
<protein>
    <submittedName>
        <fullName evidence="2">Uncharacterized protein</fullName>
    </submittedName>
</protein>
<evidence type="ECO:0000313" key="2">
    <source>
        <dbReference type="EMBL" id="MCD7465839.1"/>
    </source>
</evidence>
<feature type="compositionally biased region" description="Basic and acidic residues" evidence="1">
    <location>
        <begin position="47"/>
        <end position="61"/>
    </location>
</feature>
<comment type="caution">
    <text evidence="2">The sequence shown here is derived from an EMBL/GenBank/DDBJ whole genome shotgun (WGS) entry which is preliminary data.</text>
</comment>
<feature type="region of interest" description="Disordered" evidence="1">
    <location>
        <begin position="42"/>
        <end position="107"/>
    </location>
</feature>
<reference evidence="2 3" key="1">
    <citation type="journal article" date="2021" name="BMC Genomics">
        <title>Datura genome reveals duplications of psychoactive alkaloid biosynthetic genes and high mutation rate following tissue culture.</title>
        <authorList>
            <person name="Rajewski A."/>
            <person name="Carter-House D."/>
            <person name="Stajich J."/>
            <person name="Litt A."/>
        </authorList>
    </citation>
    <scope>NUCLEOTIDE SEQUENCE [LARGE SCALE GENOMIC DNA]</scope>
    <source>
        <strain evidence="2">AR-01</strain>
    </source>
</reference>
<proteinExistence type="predicted"/>
<dbReference type="Proteomes" id="UP000823775">
    <property type="component" value="Unassembled WGS sequence"/>
</dbReference>
<evidence type="ECO:0000313" key="3">
    <source>
        <dbReference type="Proteomes" id="UP000823775"/>
    </source>
</evidence>
<accession>A0ABS8T384</accession>
<sequence>MSSEQCKGKGPQLLKKTPTEQVYDQDCQGGKGSFPLCIAAHVSKKRSSQDESNSNHEDRFWKKSNGGRALPRERSQKIGESVSSPNPIKSPSTGKPKKRKLLLLMIE</sequence>
<dbReference type="EMBL" id="JACEIK010001088">
    <property type="protein sequence ID" value="MCD7465839.1"/>
    <property type="molecule type" value="Genomic_DNA"/>
</dbReference>